<proteinExistence type="predicted"/>
<dbReference type="EMBL" id="KT995480">
    <property type="protein sequence ID" value="ALO79573.1"/>
    <property type="molecule type" value="Genomic_DNA"/>
</dbReference>
<reference evidence="2" key="1">
    <citation type="submission" date="2015-11" db="EMBL/GenBank/DDBJ databases">
        <authorList>
            <person name="Sharaf A."/>
            <person name="Marie M.E."/>
            <person name="Esson H."/>
            <person name="El-Afifi I.S."/>
            <person name="Hammad M.A."/>
        </authorList>
    </citation>
    <scope>NUCLEOTIDE SEQUENCE [LARGE SCALE GENOMIC DNA]</scope>
</reference>
<dbReference type="OrthoDB" id="21635at10239"/>
<sequence>MISTRKISVAQTVLNLVLATEEIHKVEGHVEMFENCREQGYKLCFYDRKVRTVAFSENRSSDDIVVYTSTKHESGGVFGYSDEFWEGSKYFKYNEFHEAVDYIIGLIVDEPKED</sequence>
<name>A0A0S2MUS7_9CAUD</name>
<dbReference type="Proteomes" id="UP000225963">
    <property type="component" value="Segment"/>
</dbReference>
<accession>A0A0S2MUS7</accession>
<evidence type="ECO:0000313" key="2">
    <source>
        <dbReference type="Proteomes" id="UP000225963"/>
    </source>
</evidence>
<gene>
    <name evidence="1" type="ORF">BM10_169</name>
</gene>
<evidence type="ECO:0000313" key="1">
    <source>
        <dbReference type="EMBL" id="ALO79573.1"/>
    </source>
</evidence>
<keyword evidence="2" id="KW-1185">Reference proteome</keyword>
<protein>
    <submittedName>
        <fullName evidence="1">Uncharacterized protein</fullName>
    </submittedName>
</protein>
<organism evidence="1 2">
    <name type="scientific">Bacillus phage BM15</name>
    <dbReference type="NCBI Taxonomy" id="1755680"/>
    <lineage>
        <taxon>Viruses</taxon>
        <taxon>Duplodnaviria</taxon>
        <taxon>Heunggongvirae</taxon>
        <taxon>Uroviricota</taxon>
        <taxon>Caudoviricetes</taxon>
        <taxon>Herelleviridae</taxon>
        <taxon>Bastillevirinae</taxon>
        <taxon>Caeruleovirus</taxon>
        <taxon>Caeruleovirus BM15</taxon>
    </lineage>
</organism>